<proteinExistence type="predicted"/>
<dbReference type="AlphaFoldDB" id="A0AAV0B9T6"/>
<evidence type="ECO:0000313" key="1">
    <source>
        <dbReference type="EMBL" id="CAH7682501.1"/>
    </source>
</evidence>
<sequence>MKRQIASSPEDPVSEDSVCTHIAKYQVMGKVGHQGAKDSEAGVLVIPPPLLGHGISGDAEGKTNLNYALSPGIPLKKVLQPLQQSSVAPYPIPPTPLIKKEYHHPTSLGRFFESYVGVSSQGSSTELPVQFAFEDGLLLSA</sequence>
<keyword evidence="2" id="KW-1185">Reference proteome</keyword>
<reference evidence="1" key="1">
    <citation type="submission" date="2022-06" db="EMBL/GenBank/DDBJ databases">
        <authorList>
            <consortium name="SYNGENTA / RWTH Aachen University"/>
        </authorList>
    </citation>
    <scope>NUCLEOTIDE SEQUENCE</scope>
</reference>
<gene>
    <name evidence="1" type="ORF">PPACK8108_LOCUS15437</name>
</gene>
<dbReference type="EMBL" id="CALTRL010004122">
    <property type="protein sequence ID" value="CAH7682501.1"/>
    <property type="molecule type" value="Genomic_DNA"/>
</dbReference>
<evidence type="ECO:0000313" key="2">
    <source>
        <dbReference type="Proteomes" id="UP001153365"/>
    </source>
</evidence>
<accession>A0AAV0B9T6</accession>
<comment type="caution">
    <text evidence="1">The sequence shown here is derived from an EMBL/GenBank/DDBJ whole genome shotgun (WGS) entry which is preliminary data.</text>
</comment>
<protein>
    <submittedName>
        <fullName evidence="1">Uncharacterized protein</fullName>
    </submittedName>
</protein>
<organism evidence="1 2">
    <name type="scientific">Phakopsora pachyrhizi</name>
    <name type="common">Asian soybean rust disease fungus</name>
    <dbReference type="NCBI Taxonomy" id="170000"/>
    <lineage>
        <taxon>Eukaryota</taxon>
        <taxon>Fungi</taxon>
        <taxon>Dikarya</taxon>
        <taxon>Basidiomycota</taxon>
        <taxon>Pucciniomycotina</taxon>
        <taxon>Pucciniomycetes</taxon>
        <taxon>Pucciniales</taxon>
        <taxon>Phakopsoraceae</taxon>
        <taxon>Phakopsora</taxon>
    </lineage>
</organism>
<name>A0AAV0B9T6_PHAPC</name>
<dbReference type="Proteomes" id="UP001153365">
    <property type="component" value="Unassembled WGS sequence"/>
</dbReference>